<dbReference type="Proteomes" id="UP001604336">
    <property type="component" value="Unassembled WGS sequence"/>
</dbReference>
<comment type="caution">
    <text evidence="1">The sequence shown here is derived from an EMBL/GenBank/DDBJ whole genome shotgun (WGS) entry which is preliminary data.</text>
</comment>
<protein>
    <submittedName>
        <fullName evidence="1">Uncharacterized protein</fullName>
    </submittedName>
</protein>
<sequence>MVGQRIRPIRIRLNTLSVQGLKSFSSTHYDQRDPDTQQWPGIIESFRTFHTLQDAIGHDKLVEAREETQQTQVASSGVSVDERAIAMEHRTLHEEHPANFAKDARTDDHRFALYETLAPSNGDDNCTSYGESRA</sequence>
<evidence type="ECO:0000313" key="1">
    <source>
        <dbReference type="EMBL" id="KAL2524650.1"/>
    </source>
</evidence>
<proteinExistence type="predicted"/>
<accession>A0ABD1UI22</accession>
<gene>
    <name evidence="1" type="ORF">Adt_09704</name>
</gene>
<organism evidence="1 2">
    <name type="scientific">Abeliophyllum distichum</name>
    <dbReference type="NCBI Taxonomy" id="126358"/>
    <lineage>
        <taxon>Eukaryota</taxon>
        <taxon>Viridiplantae</taxon>
        <taxon>Streptophyta</taxon>
        <taxon>Embryophyta</taxon>
        <taxon>Tracheophyta</taxon>
        <taxon>Spermatophyta</taxon>
        <taxon>Magnoliopsida</taxon>
        <taxon>eudicotyledons</taxon>
        <taxon>Gunneridae</taxon>
        <taxon>Pentapetalae</taxon>
        <taxon>asterids</taxon>
        <taxon>lamiids</taxon>
        <taxon>Lamiales</taxon>
        <taxon>Oleaceae</taxon>
        <taxon>Forsythieae</taxon>
        <taxon>Abeliophyllum</taxon>
    </lineage>
</organism>
<reference evidence="2" key="1">
    <citation type="submission" date="2024-07" db="EMBL/GenBank/DDBJ databases">
        <title>Two chromosome-level genome assemblies of Korean endemic species Abeliophyllum distichum and Forsythia ovata (Oleaceae).</title>
        <authorList>
            <person name="Jang H."/>
        </authorList>
    </citation>
    <scope>NUCLEOTIDE SEQUENCE [LARGE SCALE GENOMIC DNA]</scope>
</reference>
<dbReference type="EMBL" id="JBFOLK010000003">
    <property type="protein sequence ID" value="KAL2524650.1"/>
    <property type="molecule type" value="Genomic_DNA"/>
</dbReference>
<evidence type="ECO:0000313" key="2">
    <source>
        <dbReference type="Proteomes" id="UP001604336"/>
    </source>
</evidence>
<dbReference type="AlphaFoldDB" id="A0ABD1UI22"/>
<name>A0ABD1UI22_9LAMI</name>
<keyword evidence="2" id="KW-1185">Reference proteome</keyword>